<feature type="domain" description="DUF3592" evidence="2">
    <location>
        <begin position="203"/>
        <end position="275"/>
    </location>
</feature>
<keyword evidence="1" id="KW-1133">Transmembrane helix</keyword>
<evidence type="ECO:0000313" key="4">
    <source>
        <dbReference type="Proteomes" id="UP000598217"/>
    </source>
</evidence>
<dbReference type="RefSeq" id="WP_191268382.1">
    <property type="nucleotide sequence ID" value="NZ_BMXJ01000002.1"/>
</dbReference>
<comment type="caution">
    <text evidence="3">The sequence shown here is derived from an EMBL/GenBank/DDBJ whole genome shotgun (WGS) entry which is preliminary data.</text>
</comment>
<proteinExistence type="predicted"/>
<sequence length="313" mass="33686">MDDETLITLLLLAVAAGVALYTGGRRTLAALARRRRDLELTGSGVRAHGVVSAVHPMDRASGRHSVAVRVHDGQGRSWDTADDSGTGGYLLREGTPVTVLYAPGNPSNARVERAAFPEPSTGDYPLYRDGIPEPPSLAAAVSPLAGALVVLGAAVLAALNMSGTVLLLVPPLFALVGLGLLVRTVYRMLTGKVVRREHSASATGVVTDCWTEIRWKRDGNRRRKVRLHPFTVRFRAADGREVHLRHPIARSNFAPDPGERLRVEYDPAHPPHYALADHPNPGALPVLLPLLVGVVFTLVGSVLTFVFWVLAPF</sequence>
<keyword evidence="1" id="KW-0812">Transmembrane</keyword>
<feature type="transmembrane region" description="Helical" evidence="1">
    <location>
        <begin position="286"/>
        <end position="311"/>
    </location>
</feature>
<organism evidence="3 4">
    <name type="scientific">Nocardiopsis terrae</name>
    <dbReference type="NCBI Taxonomy" id="372655"/>
    <lineage>
        <taxon>Bacteria</taxon>
        <taxon>Bacillati</taxon>
        <taxon>Actinomycetota</taxon>
        <taxon>Actinomycetes</taxon>
        <taxon>Streptosporangiales</taxon>
        <taxon>Nocardiopsidaceae</taxon>
        <taxon>Nocardiopsis</taxon>
    </lineage>
</organism>
<name>A0ABR9HC13_9ACTN</name>
<dbReference type="EMBL" id="JADBDY010000001">
    <property type="protein sequence ID" value="MBE1456569.1"/>
    <property type="molecule type" value="Genomic_DNA"/>
</dbReference>
<keyword evidence="1" id="KW-0472">Membrane</keyword>
<dbReference type="Proteomes" id="UP000598217">
    <property type="component" value="Unassembled WGS sequence"/>
</dbReference>
<feature type="transmembrane region" description="Helical" evidence="1">
    <location>
        <begin position="6"/>
        <end position="24"/>
    </location>
</feature>
<feature type="transmembrane region" description="Helical" evidence="1">
    <location>
        <begin position="137"/>
        <end position="159"/>
    </location>
</feature>
<evidence type="ECO:0000313" key="3">
    <source>
        <dbReference type="EMBL" id="MBE1456569.1"/>
    </source>
</evidence>
<evidence type="ECO:0000259" key="2">
    <source>
        <dbReference type="Pfam" id="PF12158"/>
    </source>
</evidence>
<gene>
    <name evidence="3" type="ORF">H4W79_000783</name>
</gene>
<accession>A0ABR9HC13</accession>
<evidence type="ECO:0000256" key="1">
    <source>
        <dbReference type="SAM" id="Phobius"/>
    </source>
</evidence>
<feature type="transmembrane region" description="Helical" evidence="1">
    <location>
        <begin position="165"/>
        <end position="186"/>
    </location>
</feature>
<dbReference type="Pfam" id="PF12158">
    <property type="entry name" value="DUF3592"/>
    <property type="match status" value="1"/>
</dbReference>
<keyword evidence="4" id="KW-1185">Reference proteome</keyword>
<reference evidence="3 4" key="1">
    <citation type="submission" date="2020-10" db="EMBL/GenBank/DDBJ databases">
        <title>Sequencing the genomes of 1000 actinobacteria strains.</title>
        <authorList>
            <person name="Klenk H.-P."/>
        </authorList>
    </citation>
    <scope>NUCLEOTIDE SEQUENCE [LARGE SCALE GENOMIC DNA]</scope>
    <source>
        <strain evidence="3 4">DSM 45157</strain>
    </source>
</reference>
<protein>
    <recommendedName>
        <fullName evidence="2">DUF3592 domain-containing protein</fullName>
    </recommendedName>
</protein>
<dbReference type="InterPro" id="IPR021994">
    <property type="entry name" value="DUF3592"/>
</dbReference>